<keyword evidence="1" id="KW-0732">Signal</keyword>
<evidence type="ECO:0000313" key="3">
    <source>
        <dbReference type="Proteomes" id="UP000593737"/>
    </source>
</evidence>
<evidence type="ECO:0000313" key="2">
    <source>
        <dbReference type="EMBL" id="QPD06142.1"/>
    </source>
</evidence>
<dbReference type="Gene3D" id="1.25.40.10">
    <property type="entry name" value="Tetratricopeptide repeat domain"/>
    <property type="match status" value="2"/>
</dbReference>
<dbReference type="PANTHER" id="PTHR45588">
    <property type="entry name" value="TPR DOMAIN-CONTAINING PROTEIN"/>
    <property type="match status" value="1"/>
</dbReference>
<protein>
    <recommendedName>
        <fullName evidence="4">Tetratricopeptide repeat protein</fullName>
    </recommendedName>
</protein>
<dbReference type="SUPFAM" id="SSF48452">
    <property type="entry name" value="TPR-like"/>
    <property type="match status" value="2"/>
</dbReference>
<proteinExistence type="predicted"/>
<dbReference type="EMBL" id="CP047423">
    <property type="protein sequence ID" value="QPD06142.1"/>
    <property type="molecule type" value="Genomic_DNA"/>
</dbReference>
<sequence>MTIFRLLLGSAFCLVLCMSEIVGAAESSLTQIPLYDHLGTLHHPITTTSTVAQQCFDQGLRMVYAFNHEEAILAFEAAARLDPTAAMAYWGVALALGPNINMAMDKADGRRAWEAVQKAKIQSTHVSAAERAYIEAISKRYSQNSQPRASLDKAYAAAMRGVWRQFPDDPDAGVLFAEALMDLRPWDLWTAGGQARPGTDEIVSTLESILAKFPNHPGACHYYIHSVEASPKPEWALDCAERLPAIMPGTGHLVHMPSHIYTRLGRYHDASERNVHAAHVDEDYLAKRKPSGDYADGYYTHNLQFLWASLLMEGRKAEALTVARQLAKTITEQEARKDTWKEFYLPAALWSMIRFGQWDVLLRELPPPKTLRLQQAMWRLGRGMALSASGRLPGAEGEHVVLAGLAKRIGRDRTAEEKTERVLVKIAERLLAGEIAMHSNKLDEAITSVSEALKLEDGLPYSEPPLWPIPVRHYLGALLVKSGQFSRAESVYRADLGKNPQNGWAYYGLLQSLRAQRKIREAARIEEQFKKAWAHADVTLTSSRF</sequence>
<evidence type="ECO:0000256" key="1">
    <source>
        <dbReference type="SAM" id="SignalP"/>
    </source>
</evidence>
<dbReference type="InterPro" id="IPR011990">
    <property type="entry name" value="TPR-like_helical_dom_sf"/>
</dbReference>
<organism evidence="2 3">
    <name type="scientific">Candidatus Nitrospira kreftii</name>
    <dbReference type="NCBI Taxonomy" id="2652173"/>
    <lineage>
        <taxon>Bacteria</taxon>
        <taxon>Pseudomonadati</taxon>
        <taxon>Nitrospirota</taxon>
        <taxon>Nitrospiria</taxon>
        <taxon>Nitrospirales</taxon>
        <taxon>Nitrospiraceae</taxon>
        <taxon>Nitrospira</taxon>
    </lineage>
</organism>
<name>A0A7S8FHX2_9BACT</name>
<dbReference type="PANTHER" id="PTHR45588:SF1">
    <property type="entry name" value="WW DOMAIN-CONTAINING PROTEIN"/>
    <property type="match status" value="1"/>
</dbReference>
<feature type="signal peptide" evidence="1">
    <location>
        <begin position="1"/>
        <end position="24"/>
    </location>
</feature>
<dbReference type="Proteomes" id="UP000593737">
    <property type="component" value="Chromosome"/>
</dbReference>
<dbReference type="KEGG" id="nkf:Nkreftii_003916"/>
<accession>A0A7S8FHX2</accession>
<reference evidence="2 3" key="1">
    <citation type="journal article" date="2020" name="ISME J.">
        <title>Enrichment and physiological characterization of a novel comammox Nitrospira indicates ammonium inhibition of complete nitrification.</title>
        <authorList>
            <person name="Sakoula D."/>
            <person name="Koch H."/>
            <person name="Frank J."/>
            <person name="Jetten M.S.M."/>
            <person name="van Kessel M.A.H.J."/>
            <person name="Lucker S."/>
        </authorList>
    </citation>
    <scope>NUCLEOTIDE SEQUENCE [LARGE SCALE GENOMIC DNA]</scope>
    <source>
        <strain evidence="2">Comreactor17</strain>
    </source>
</reference>
<gene>
    <name evidence="2" type="ORF">Nkreftii_003916</name>
</gene>
<dbReference type="AlphaFoldDB" id="A0A7S8FHX2"/>
<evidence type="ECO:0008006" key="4">
    <source>
        <dbReference type="Google" id="ProtNLM"/>
    </source>
</evidence>
<feature type="chain" id="PRO_5032480717" description="Tetratricopeptide repeat protein" evidence="1">
    <location>
        <begin position="25"/>
        <end position="545"/>
    </location>
</feature>